<reference evidence="1 2" key="1">
    <citation type="journal article" date="2013" name="Proc. Natl. Acad. Sci. U.S.A.">
        <title>Fine-scale variation in meiotic recombination in Mimulus inferred from population shotgun sequencing.</title>
        <authorList>
            <person name="Hellsten U."/>
            <person name="Wright K.M."/>
            <person name="Jenkins J."/>
            <person name="Shu S."/>
            <person name="Yuan Y."/>
            <person name="Wessler S.R."/>
            <person name="Schmutz J."/>
            <person name="Willis J.H."/>
            <person name="Rokhsar D.S."/>
        </authorList>
    </citation>
    <scope>NUCLEOTIDE SEQUENCE [LARGE SCALE GENOMIC DNA]</scope>
    <source>
        <strain evidence="2">cv. DUN x IM62</strain>
    </source>
</reference>
<dbReference type="EMBL" id="KI630909">
    <property type="protein sequence ID" value="EYU31715.1"/>
    <property type="molecule type" value="Genomic_DNA"/>
</dbReference>
<gene>
    <name evidence="1" type="ORF">MIMGU_mgv1a026467mg</name>
</gene>
<protein>
    <submittedName>
        <fullName evidence="1">Uncharacterized protein</fullName>
    </submittedName>
</protein>
<evidence type="ECO:0000313" key="2">
    <source>
        <dbReference type="Proteomes" id="UP000030748"/>
    </source>
</evidence>
<keyword evidence="2" id="KW-1185">Reference proteome</keyword>
<sequence>MQQAHRTEVQITAEATEVIAAESVLVPPMINRSYVSGKHEQEWWQRAQLVNSHPLLKPHPLDNLGGVIFGPPSLEIDHHNSGVEVAWFSVGEG</sequence>
<proteinExistence type="predicted"/>
<evidence type="ECO:0000313" key="1">
    <source>
        <dbReference type="EMBL" id="EYU31715.1"/>
    </source>
</evidence>
<organism evidence="1 2">
    <name type="scientific">Erythranthe guttata</name>
    <name type="common">Yellow monkey flower</name>
    <name type="synonym">Mimulus guttatus</name>
    <dbReference type="NCBI Taxonomy" id="4155"/>
    <lineage>
        <taxon>Eukaryota</taxon>
        <taxon>Viridiplantae</taxon>
        <taxon>Streptophyta</taxon>
        <taxon>Embryophyta</taxon>
        <taxon>Tracheophyta</taxon>
        <taxon>Spermatophyta</taxon>
        <taxon>Magnoliopsida</taxon>
        <taxon>eudicotyledons</taxon>
        <taxon>Gunneridae</taxon>
        <taxon>Pentapetalae</taxon>
        <taxon>asterids</taxon>
        <taxon>lamiids</taxon>
        <taxon>Lamiales</taxon>
        <taxon>Phrymaceae</taxon>
        <taxon>Erythranthe</taxon>
    </lineage>
</organism>
<name>A0A022QYS6_ERYGU</name>
<dbReference type="Proteomes" id="UP000030748">
    <property type="component" value="Unassembled WGS sequence"/>
</dbReference>
<dbReference type="AlphaFoldDB" id="A0A022QYS6"/>
<accession>A0A022QYS6</accession>